<protein>
    <recommendedName>
        <fullName evidence="7">EamA domain-containing protein</fullName>
    </recommendedName>
</protein>
<sequence>MDGVEKGHFLRLPTQTTTRAGPGPAMPHSQLELLPLSGVTSPFSGTSVARINPLASSRASTNNTSNTRQIQKVVVVTRANNNASVAKKYTALLPDGIDDIRQNTPADDNDQGNCCESSTDLSLLEHQGDLSDMNLKRDKPKWFLSSRKRSHQDEEASPYMSTISISPSVHQPATTLNTPTQKGFLQANLGLIYMLIASFFFSIMTFCVKILSGEGERIPLFEMVFIRSMGVLICSLILMAVQRMKGVLGPKECRRLLVFRGVSGFAGITVSWLAVQRLSLSDSTVLGFLAPIVTAVASYFILKEPYEVVDAIAGLFALVGVIFIARPTFVFGSLSSEAPTVATPADGDFLPIDETNATLPLRFLRSAVEAAASPGADENSRLLGVVLSLVGCLFAASAYISVRYMTSKAQVHPIHVLNYFSAVSALLALATIPIVPVAWVAPKHASTYGYMALIAISGFFGQGLLTASLKLESAARASSMNYSQVLFAFTLDWIVFHTPPNLWSLLGAFIIGASVIGIAVAKTLRTRLAAAAAAKAVDDAATQAFEVPLKSAKSPPA</sequence>
<feature type="transmembrane region" description="Helical" evidence="6">
    <location>
        <begin position="285"/>
        <end position="302"/>
    </location>
</feature>
<dbReference type="Pfam" id="PF00892">
    <property type="entry name" value="EamA"/>
    <property type="match status" value="2"/>
</dbReference>
<gene>
    <name evidence="8" type="ORF">SeLEV6574_g07355</name>
</gene>
<dbReference type="GO" id="GO:0016020">
    <property type="term" value="C:membrane"/>
    <property type="evidence" value="ECO:0007669"/>
    <property type="project" value="UniProtKB-SubCell"/>
</dbReference>
<feature type="transmembrane region" description="Helical" evidence="6">
    <location>
        <begin position="224"/>
        <end position="241"/>
    </location>
</feature>
<proteinExistence type="predicted"/>
<feature type="domain" description="EamA" evidence="7">
    <location>
        <begin position="383"/>
        <end position="518"/>
    </location>
</feature>
<dbReference type="EMBL" id="QEAM01000508">
    <property type="protein sequence ID" value="TPX39248.1"/>
    <property type="molecule type" value="Genomic_DNA"/>
</dbReference>
<feature type="transmembrane region" description="Helical" evidence="6">
    <location>
        <begin position="382"/>
        <end position="404"/>
    </location>
</feature>
<dbReference type="InterPro" id="IPR037185">
    <property type="entry name" value="EmrE-like"/>
</dbReference>
<evidence type="ECO:0000256" key="5">
    <source>
        <dbReference type="SAM" id="MobiDB-lite"/>
    </source>
</evidence>
<evidence type="ECO:0000256" key="1">
    <source>
        <dbReference type="ARBA" id="ARBA00004141"/>
    </source>
</evidence>
<accession>A0A507CIA4</accession>
<evidence type="ECO:0000259" key="7">
    <source>
        <dbReference type="Pfam" id="PF00892"/>
    </source>
</evidence>
<feature type="domain" description="EamA" evidence="7">
    <location>
        <begin position="189"/>
        <end position="325"/>
    </location>
</feature>
<keyword evidence="2 6" id="KW-0812">Transmembrane</keyword>
<keyword evidence="4 6" id="KW-0472">Membrane</keyword>
<dbReference type="SUPFAM" id="SSF103481">
    <property type="entry name" value="Multidrug resistance efflux transporter EmrE"/>
    <property type="match status" value="2"/>
</dbReference>
<feature type="transmembrane region" description="Helical" evidence="6">
    <location>
        <begin position="416"/>
        <end position="441"/>
    </location>
</feature>
<comment type="caution">
    <text evidence="8">The sequence shown here is derived from an EMBL/GenBank/DDBJ whole genome shotgun (WGS) entry which is preliminary data.</text>
</comment>
<name>A0A507CIA4_9FUNG</name>
<comment type="subcellular location">
    <subcellularLocation>
        <location evidence="1">Membrane</location>
        <topology evidence="1">Multi-pass membrane protein</topology>
    </subcellularLocation>
</comment>
<reference evidence="8 9" key="1">
    <citation type="journal article" date="2019" name="Sci. Rep.">
        <title>Comparative genomics of chytrid fungi reveal insights into the obligate biotrophic and pathogenic lifestyle of Synchytrium endobioticum.</title>
        <authorList>
            <person name="van de Vossenberg B.T.L.H."/>
            <person name="Warris S."/>
            <person name="Nguyen H.D.T."/>
            <person name="van Gent-Pelzer M.P.E."/>
            <person name="Joly D.L."/>
            <person name="van de Geest H.C."/>
            <person name="Bonants P.J.M."/>
            <person name="Smith D.S."/>
            <person name="Levesque C.A."/>
            <person name="van der Lee T.A.J."/>
        </authorList>
    </citation>
    <scope>NUCLEOTIDE SEQUENCE [LARGE SCALE GENOMIC DNA]</scope>
    <source>
        <strain evidence="8 9">LEV6574</strain>
    </source>
</reference>
<dbReference type="InterPro" id="IPR000620">
    <property type="entry name" value="EamA_dom"/>
</dbReference>
<dbReference type="OrthoDB" id="306876at2759"/>
<evidence type="ECO:0000313" key="9">
    <source>
        <dbReference type="Proteomes" id="UP000320475"/>
    </source>
</evidence>
<feature type="transmembrane region" description="Helical" evidence="6">
    <location>
        <begin position="447"/>
        <end position="467"/>
    </location>
</feature>
<dbReference type="Proteomes" id="UP000320475">
    <property type="component" value="Unassembled WGS sequence"/>
</dbReference>
<feature type="transmembrane region" description="Helical" evidence="6">
    <location>
        <begin position="502"/>
        <end position="521"/>
    </location>
</feature>
<keyword evidence="3 6" id="KW-1133">Transmembrane helix</keyword>
<feature type="transmembrane region" description="Helical" evidence="6">
    <location>
        <begin position="309"/>
        <end position="329"/>
    </location>
</feature>
<evidence type="ECO:0000256" key="4">
    <source>
        <dbReference type="ARBA" id="ARBA00023136"/>
    </source>
</evidence>
<organism evidence="8 9">
    <name type="scientific">Synchytrium endobioticum</name>
    <dbReference type="NCBI Taxonomy" id="286115"/>
    <lineage>
        <taxon>Eukaryota</taxon>
        <taxon>Fungi</taxon>
        <taxon>Fungi incertae sedis</taxon>
        <taxon>Chytridiomycota</taxon>
        <taxon>Chytridiomycota incertae sedis</taxon>
        <taxon>Chytridiomycetes</taxon>
        <taxon>Synchytriales</taxon>
        <taxon>Synchytriaceae</taxon>
        <taxon>Synchytrium</taxon>
    </lineage>
</organism>
<evidence type="ECO:0000256" key="2">
    <source>
        <dbReference type="ARBA" id="ARBA00022692"/>
    </source>
</evidence>
<dbReference type="AlphaFoldDB" id="A0A507CIA4"/>
<dbReference type="PANTHER" id="PTHR22911">
    <property type="entry name" value="ACYL-MALONYL CONDENSING ENZYME-RELATED"/>
    <property type="match status" value="1"/>
</dbReference>
<feature type="region of interest" description="Disordered" evidence="5">
    <location>
        <begin position="1"/>
        <end position="28"/>
    </location>
</feature>
<dbReference type="VEuPathDB" id="FungiDB:SeMB42_g05713"/>
<feature type="transmembrane region" description="Helical" evidence="6">
    <location>
        <begin position="253"/>
        <end position="273"/>
    </location>
</feature>
<evidence type="ECO:0000313" key="8">
    <source>
        <dbReference type="EMBL" id="TPX39248.1"/>
    </source>
</evidence>
<dbReference type="PANTHER" id="PTHR22911:SF6">
    <property type="entry name" value="SOLUTE CARRIER FAMILY 35 MEMBER G1"/>
    <property type="match status" value="1"/>
</dbReference>
<evidence type="ECO:0000256" key="6">
    <source>
        <dbReference type="SAM" id="Phobius"/>
    </source>
</evidence>
<feature type="transmembrane region" description="Helical" evidence="6">
    <location>
        <begin position="191"/>
        <end position="212"/>
    </location>
</feature>
<evidence type="ECO:0000256" key="3">
    <source>
        <dbReference type="ARBA" id="ARBA00022989"/>
    </source>
</evidence>